<protein>
    <submittedName>
        <fullName evidence="2">Uncharacterized protein</fullName>
    </submittedName>
</protein>
<dbReference type="Pfam" id="PF20130">
    <property type="entry name" value="DUF6520"/>
    <property type="match status" value="1"/>
</dbReference>
<dbReference type="OrthoDB" id="1450052at2"/>
<dbReference type="Proteomes" id="UP000321954">
    <property type="component" value="Chromosome"/>
</dbReference>
<dbReference type="KEGG" id="anp:FK178_08590"/>
<dbReference type="AlphaFoldDB" id="A0A5B8YLV0"/>
<feature type="signal peptide" evidence="1">
    <location>
        <begin position="1"/>
        <end position="25"/>
    </location>
</feature>
<dbReference type="EMBL" id="CP042476">
    <property type="protein sequence ID" value="QED37777.1"/>
    <property type="molecule type" value="Genomic_DNA"/>
</dbReference>
<evidence type="ECO:0000313" key="3">
    <source>
        <dbReference type="Proteomes" id="UP000321954"/>
    </source>
</evidence>
<gene>
    <name evidence="2" type="ORF">FK178_08590</name>
</gene>
<keyword evidence="1" id="KW-0732">Signal</keyword>
<organism evidence="2 3">
    <name type="scientific">Antarcticibacterium arcticum</name>
    <dbReference type="NCBI Taxonomy" id="2585771"/>
    <lineage>
        <taxon>Bacteria</taxon>
        <taxon>Pseudomonadati</taxon>
        <taxon>Bacteroidota</taxon>
        <taxon>Flavobacteriia</taxon>
        <taxon>Flavobacteriales</taxon>
        <taxon>Flavobacteriaceae</taxon>
        <taxon>Antarcticibacterium</taxon>
    </lineage>
</organism>
<reference evidence="2 3" key="1">
    <citation type="submission" date="2019-08" db="EMBL/GenBank/DDBJ databases">
        <title>Antarcticibacterium arcticum sp. nov., a bacterium isolated from marine sediment of the Canadian Beaufort Sea.</title>
        <authorList>
            <person name="Lee Y.M."/>
            <person name="Baek K."/>
            <person name="Lee D.-H."/>
            <person name="Shin S.C."/>
            <person name="Jin Y.K."/>
            <person name="Park Y."/>
        </authorList>
    </citation>
    <scope>NUCLEOTIDE SEQUENCE [LARGE SCALE GENOMIC DNA]</scope>
    <source>
        <strain evidence="2 3">PAMC 28998</strain>
    </source>
</reference>
<sequence length="91" mass="10257">MKNFKILMPVIAFVMAIGMAFTTKADVQSNGWVERNGMPYQLQNDPCVIPSQFNCKVIFSDDPNTIHQVYISSDLQVLKKNGSTTPYILNE</sequence>
<name>A0A5B8YLV0_9FLAO</name>
<evidence type="ECO:0000256" key="1">
    <source>
        <dbReference type="SAM" id="SignalP"/>
    </source>
</evidence>
<evidence type="ECO:0000313" key="2">
    <source>
        <dbReference type="EMBL" id="QED37777.1"/>
    </source>
</evidence>
<keyword evidence="3" id="KW-1185">Reference proteome</keyword>
<proteinExistence type="predicted"/>
<dbReference type="RefSeq" id="WP_146833572.1">
    <property type="nucleotide sequence ID" value="NZ_CP042476.1"/>
</dbReference>
<dbReference type="InterPro" id="IPR045391">
    <property type="entry name" value="DUF6520"/>
</dbReference>
<feature type="chain" id="PRO_5023128975" evidence="1">
    <location>
        <begin position="26"/>
        <end position="91"/>
    </location>
</feature>
<accession>A0A5B8YLV0</accession>